<accession>A0A6C0JK62</accession>
<dbReference type="EMBL" id="MN740405">
    <property type="protein sequence ID" value="QHU04857.1"/>
    <property type="molecule type" value="Genomic_DNA"/>
</dbReference>
<proteinExistence type="predicted"/>
<keyword evidence="2" id="KW-0812">Transmembrane</keyword>
<evidence type="ECO:0000256" key="1">
    <source>
        <dbReference type="SAM" id="MobiDB-lite"/>
    </source>
</evidence>
<evidence type="ECO:0000313" key="3">
    <source>
        <dbReference type="EMBL" id="QHU04857.1"/>
    </source>
</evidence>
<dbReference type="AlphaFoldDB" id="A0A6C0JK62"/>
<keyword evidence="2" id="KW-1133">Transmembrane helix</keyword>
<evidence type="ECO:0000256" key="2">
    <source>
        <dbReference type="SAM" id="Phobius"/>
    </source>
</evidence>
<sequence length="195" mass="21897">MNSVTSFLNKNIKMSGNYGSILQNRFVLYFFCFLAIVDVLYFATTNDIQSFITILIVGFLTSFFNKNMIIVLFMAITITHVLRFGTSVSEGMSVREGMKETIDAGLKVAADEASAKKDKDEPILEKEPSQKEKKAKIDTDALKDSLKTDFKEFQSIQQDIIDGLQKIDPLLSRVEKFVEKYENYKAAGVTGTASK</sequence>
<keyword evidence="2" id="KW-0472">Membrane</keyword>
<protein>
    <submittedName>
        <fullName evidence="3">Uncharacterized protein</fullName>
    </submittedName>
</protein>
<feature type="transmembrane region" description="Helical" evidence="2">
    <location>
        <begin position="26"/>
        <end position="44"/>
    </location>
</feature>
<feature type="transmembrane region" description="Helical" evidence="2">
    <location>
        <begin position="50"/>
        <end position="76"/>
    </location>
</feature>
<feature type="region of interest" description="Disordered" evidence="1">
    <location>
        <begin position="113"/>
        <end position="137"/>
    </location>
</feature>
<organism evidence="3">
    <name type="scientific">viral metagenome</name>
    <dbReference type="NCBI Taxonomy" id="1070528"/>
    <lineage>
        <taxon>unclassified sequences</taxon>
        <taxon>metagenomes</taxon>
        <taxon>organismal metagenomes</taxon>
    </lineage>
</organism>
<name>A0A6C0JK62_9ZZZZ</name>
<reference evidence="3" key="1">
    <citation type="journal article" date="2020" name="Nature">
        <title>Giant virus diversity and host interactions through global metagenomics.</title>
        <authorList>
            <person name="Schulz F."/>
            <person name="Roux S."/>
            <person name="Paez-Espino D."/>
            <person name="Jungbluth S."/>
            <person name="Walsh D.A."/>
            <person name="Denef V.J."/>
            <person name="McMahon K.D."/>
            <person name="Konstantinidis K.T."/>
            <person name="Eloe-Fadrosh E.A."/>
            <person name="Kyrpides N.C."/>
            <person name="Woyke T."/>
        </authorList>
    </citation>
    <scope>NUCLEOTIDE SEQUENCE</scope>
    <source>
        <strain evidence="3">GVMAG-M-3300027708-5</strain>
    </source>
</reference>